<dbReference type="PANTHER" id="PTHR46033:SF8">
    <property type="entry name" value="PROTEIN MAINTENANCE OF MERISTEMS-LIKE"/>
    <property type="match status" value="1"/>
</dbReference>
<dbReference type="Pfam" id="PF10536">
    <property type="entry name" value="PMD"/>
    <property type="match status" value="1"/>
</dbReference>
<gene>
    <name evidence="3" type="ORF">Ahy_B02g057789</name>
</gene>
<sequence>MTVHFTWFHERFRVLPPDASKETVRIYARAYIMMLLLTQLFGDKSANWVHIRWLPFVENLDDMGRYSWGSAALAWLYRCMCRVANRNMTNLAGPLQLLQSWIFWRFPSLRPAGFEVFSFPLASRWSAYLPPNDGKEQRVIRYRLALDRLTARDIVWEPYSALDVLAVVHPEILTEEHSRIWRAVTTLIYFVVDRVVPQLGGVQHIPEDALNVDWLHAKDGRGGDRWFLHYYQRVADPGPSVDYLDWWYREAQWFLSPGAAFADLRGTQIPPEAFQRGSSQVPRRSQLPDMPDNRRVERRRLVGTRDTGREWRWLHDAMQEDDAGGEARAEVDHRVRRSSARRGRTADPTQFGGGVSGTAATEAGGETFTSRSYSPMPEPSSHMYAQPETPTMTMDLDDQLVSPRFYAEFADLIRDDAGTSNVQFGGQSYQPQMPKVQFEAAAYQPHMTEMHSQPPDYQGQYVVDLNVPAGSPLDTWFTMGGTPQSAIGLDHPVDDIGQEAARPTRVRRPARCGTGSHLLGDFHDAARDDCDD</sequence>
<dbReference type="Proteomes" id="UP000289738">
    <property type="component" value="Chromosome B02"/>
</dbReference>
<dbReference type="InterPro" id="IPR019557">
    <property type="entry name" value="AminoTfrase-like_pln_mobile"/>
</dbReference>
<dbReference type="AlphaFoldDB" id="A0A445ACS7"/>
<evidence type="ECO:0000313" key="3">
    <source>
        <dbReference type="EMBL" id="RYR24291.1"/>
    </source>
</evidence>
<dbReference type="PANTHER" id="PTHR46033">
    <property type="entry name" value="PROTEIN MAIN-LIKE 2"/>
    <property type="match status" value="1"/>
</dbReference>
<dbReference type="EMBL" id="SDMP01000012">
    <property type="protein sequence ID" value="RYR24291.1"/>
    <property type="molecule type" value="Genomic_DNA"/>
</dbReference>
<protein>
    <recommendedName>
        <fullName evidence="2">Aminotransferase-like plant mobile domain-containing protein</fullName>
    </recommendedName>
</protein>
<feature type="domain" description="Aminotransferase-like plant mobile" evidence="2">
    <location>
        <begin position="4"/>
        <end position="209"/>
    </location>
</feature>
<feature type="region of interest" description="Disordered" evidence="1">
    <location>
        <begin position="322"/>
        <end position="362"/>
    </location>
</feature>
<feature type="region of interest" description="Disordered" evidence="1">
    <location>
        <begin position="273"/>
        <end position="292"/>
    </location>
</feature>
<organism evidence="3 4">
    <name type="scientific">Arachis hypogaea</name>
    <name type="common">Peanut</name>
    <dbReference type="NCBI Taxonomy" id="3818"/>
    <lineage>
        <taxon>Eukaryota</taxon>
        <taxon>Viridiplantae</taxon>
        <taxon>Streptophyta</taxon>
        <taxon>Embryophyta</taxon>
        <taxon>Tracheophyta</taxon>
        <taxon>Spermatophyta</taxon>
        <taxon>Magnoliopsida</taxon>
        <taxon>eudicotyledons</taxon>
        <taxon>Gunneridae</taxon>
        <taxon>Pentapetalae</taxon>
        <taxon>rosids</taxon>
        <taxon>fabids</taxon>
        <taxon>Fabales</taxon>
        <taxon>Fabaceae</taxon>
        <taxon>Papilionoideae</taxon>
        <taxon>50 kb inversion clade</taxon>
        <taxon>dalbergioids sensu lato</taxon>
        <taxon>Dalbergieae</taxon>
        <taxon>Pterocarpus clade</taxon>
        <taxon>Arachis</taxon>
    </lineage>
</organism>
<feature type="compositionally biased region" description="Basic residues" evidence="1">
    <location>
        <begin position="334"/>
        <end position="343"/>
    </location>
</feature>
<evidence type="ECO:0000313" key="4">
    <source>
        <dbReference type="Proteomes" id="UP000289738"/>
    </source>
</evidence>
<comment type="caution">
    <text evidence="3">The sequence shown here is derived from an EMBL/GenBank/DDBJ whole genome shotgun (WGS) entry which is preliminary data.</text>
</comment>
<reference evidence="3 4" key="1">
    <citation type="submission" date="2019-01" db="EMBL/GenBank/DDBJ databases">
        <title>Sequencing of cultivated peanut Arachis hypogaea provides insights into genome evolution and oil improvement.</title>
        <authorList>
            <person name="Chen X."/>
        </authorList>
    </citation>
    <scope>NUCLEOTIDE SEQUENCE [LARGE SCALE GENOMIC DNA]</scope>
    <source>
        <strain evidence="4">cv. Fuhuasheng</strain>
        <tissue evidence="3">Leaves</tissue>
    </source>
</reference>
<dbReference type="GO" id="GO:0010073">
    <property type="term" value="P:meristem maintenance"/>
    <property type="evidence" value="ECO:0007669"/>
    <property type="project" value="InterPro"/>
</dbReference>
<accession>A0A445ACS7</accession>
<evidence type="ECO:0000259" key="2">
    <source>
        <dbReference type="Pfam" id="PF10536"/>
    </source>
</evidence>
<name>A0A445ACS7_ARAHY</name>
<evidence type="ECO:0000256" key="1">
    <source>
        <dbReference type="SAM" id="MobiDB-lite"/>
    </source>
</evidence>
<proteinExistence type="predicted"/>
<keyword evidence="4" id="KW-1185">Reference proteome</keyword>
<dbReference type="InterPro" id="IPR044824">
    <property type="entry name" value="MAIN-like"/>
</dbReference>